<feature type="domain" description="ATP-cone" evidence="4">
    <location>
        <begin position="65"/>
        <end position="157"/>
    </location>
</feature>
<dbReference type="NCBIfam" id="NF006126">
    <property type="entry name" value="PRK08270.1"/>
    <property type="match status" value="1"/>
</dbReference>
<dbReference type="GO" id="GO:0008998">
    <property type="term" value="F:ribonucleoside-triphosphate reductase (thioredoxin) activity"/>
    <property type="evidence" value="ECO:0007669"/>
    <property type="project" value="InterPro"/>
</dbReference>
<name>A0A2R4W017_THEAF</name>
<dbReference type="KEGG" id="taci:TDSAC_0776"/>
<dbReference type="Pfam" id="PF13597">
    <property type="entry name" value="NRDD"/>
    <property type="match status" value="1"/>
</dbReference>
<evidence type="ECO:0000256" key="1">
    <source>
        <dbReference type="ARBA" id="ARBA00022741"/>
    </source>
</evidence>
<evidence type="ECO:0000256" key="2">
    <source>
        <dbReference type="ARBA" id="ARBA00022840"/>
    </source>
</evidence>
<proteinExistence type="predicted"/>
<evidence type="ECO:0000259" key="4">
    <source>
        <dbReference type="PROSITE" id="PS51161"/>
    </source>
</evidence>
<evidence type="ECO:0000313" key="5">
    <source>
        <dbReference type="EMBL" id="AWB10139.1"/>
    </source>
</evidence>
<dbReference type="NCBIfam" id="TIGR02487">
    <property type="entry name" value="NrdD"/>
    <property type="match status" value="1"/>
</dbReference>
<organism evidence="5 6">
    <name type="scientific">Thermodesulfobium acidiphilum</name>
    <dbReference type="NCBI Taxonomy" id="1794699"/>
    <lineage>
        <taxon>Bacteria</taxon>
        <taxon>Pseudomonadati</taxon>
        <taxon>Thermodesulfobiota</taxon>
        <taxon>Thermodesulfobiia</taxon>
        <taxon>Thermodesulfobiales</taxon>
        <taxon>Thermodesulfobiaceae</taxon>
        <taxon>Thermodesulfobium</taxon>
    </lineage>
</organism>
<dbReference type="PANTHER" id="PTHR21075:SF0">
    <property type="entry name" value="ANAEROBIC RIBONUCLEOSIDE-TRIPHOSPHATE REDUCTASE"/>
    <property type="match status" value="1"/>
</dbReference>
<dbReference type="AlphaFoldDB" id="A0A2R4W017"/>
<dbReference type="InterPro" id="IPR005144">
    <property type="entry name" value="ATP-cone_dom"/>
</dbReference>
<dbReference type="GO" id="GO:0031250">
    <property type="term" value="C:anaerobic ribonucleoside-triphosphate reductase complex"/>
    <property type="evidence" value="ECO:0007669"/>
    <property type="project" value="TreeGrafter"/>
</dbReference>
<dbReference type="GO" id="GO:0009265">
    <property type="term" value="P:2'-deoxyribonucleotide biosynthetic process"/>
    <property type="evidence" value="ECO:0007669"/>
    <property type="project" value="TreeGrafter"/>
</dbReference>
<dbReference type="Gene3D" id="3.20.70.20">
    <property type="match status" value="1"/>
</dbReference>
<sequence length="758" mass="86834">MKCPYCDSNDSKVIDTRFVEESGVIRRKRECLSCGKRFVTHEIYEEGSKKNIDNNSDETVILSPEYVKKRDGRVVPFDIFRIERAIAKAFKAVGEHLGAEKELAARVSKKLYRQYREQEVVDIERIQDVVEEVLIENGFAKVAKAYILYRRKRQEARENLSCAVDIEHIIQDYLHQEDWRTNENSNTTYSYPGLVLHAAGSVMAHYTLNRIYPDEVKDAHVNADMHIHDLSYGITAYCAGWSLEDLLREGFGGVPGKVAAGPAKHLSALTGQMVNFLGTMQMEFAGAQAFNSVDTFLAPFVRADDLDYKNVKQIIQQMVFAMNVPSRWGSQPPFINFTFDWTVPEDMMNRPVIIGGKECPEYGTYGDYQKEMDMINRAYIEVMLEGDYDGRIFSFPIPTYNITNNFPWESENTDLLFDLTAKYGVPYFQNFINSDLKPSDIRSMCCRLQLDLKELRKRCGGLFGSGDKTGSIGVVTINLPRIGYLSKSESEFFARLDKVMNLAKTSLEIKRKVVERNLKNGLLPYTRRYLGSFSNHFSTIGLVGMNEACLNFLGASIATEKGKSFAIKVLKHMREKLASYQEETGNLYNLEATPAEGTSYRLARHDKKKYPDIITSGESEPYYTNSTHLPVNYTEDPFEVMDHQEELQKLYTGGTVIHTFLPESPTPEAAKQFIKKAFENYSFPYLTLTPTFSICPTHGYIAGEHFVCPKCNQETEVYSRVVGYYRPVRMWNKGKKEEFRNRVEYDINKYSIHRLVVR</sequence>
<dbReference type="SUPFAM" id="SSF51998">
    <property type="entry name" value="PFL-like glycyl radical enzymes"/>
    <property type="match status" value="1"/>
</dbReference>
<dbReference type="Pfam" id="PF03477">
    <property type="entry name" value="ATP-cone"/>
    <property type="match status" value="1"/>
</dbReference>
<evidence type="ECO:0000256" key="3">
    <source>
        <dbReference type="PROSITE-ProRule" id="PRU00492"/>
    </source>
</evidence>
<dbReference type="Proteomes" id="UP000244792">
    <property type="component" value="Chromosome"/>
</dbReference>
<dbReference type="EMBL" id="CP020921">
    <property type="protein sequence ID" value="AWB10139.1"/>
    <property type="molecule type" value="Genomic_DNA"/>
</dbReference>
<dbReference type="Pfam" id="PF22811">
    <property type="entry name" value="Zn_ribbon_NrdR"/>
    <property type="match status" value="1"/>
</dbReference>
<dbReference type="GO" id="GO:0005524">
    <property type="term" value="F:ATP binding"/>
    <property type="evidence" value="ECO:0007669"/>
    <property type="project" value="UniProtKB-UniRule"/>
</dbReference>
<gene>
    <name evidence="5" type="ORF">TDSAC_0776</name>
</gene>
<evidence type="ECO:0000313" key="6">
    <source>
        <dbReference type="Proteomes" id="UP000244792"/>
    </source>
</evidence>
<protein>
    <submittedName>
        <fullName evidence="5">Ribonucleoside-triphosphate reductase class III catalytic subunit</fullName>
    </submittedName>
</protein>
<reference evidence="5 6" key="1">
    <citation type="submission" date="2017-04" db="EMBL/GenBank/DDBJ databases">
        <title>Genomic insights into metabolism of Thermodesulfobium acidiphilum.</title>
        <authorList>
            <person name="Toshchakov S.V."/>
            <person name="Frolov E.N."/>
            <person name="Kublanov I.V."/>
            <person name="Samarov N.I."/>
            <person name="Novikov A."/>
            <person name="Lebedinsky A.V."/>
            <person name="Bonch-Osmolovskaya E.A."/>
            <person name="Chernyh N.A."/>
        </authorList>
    </citation>
    <scope>NUCLEOTIDE SEQUENCE [LARGE SCALE GENOMIC DNA]</scope>
    <source>
        <strain evidence="5 6">3127-1</strain>
    </source>
</reference>
<keyword evidence="6" id="KW-1185">Reference proteome</keyword>
<accession>A0A2R4W017</accession>
<dbReference type="InterPro" id="IPR055173">
    <property type="entry name" value="NrdR-like_N"/>
</dbReference>
<dbReference type="CDD" id="cd01675">
    <property type="entry name" value="RNR_III"/>
    <property type="match status" value="1"/>
</dbReference>
<dbReference type="GO" id="GO:0006260">
    <property type="term" value="P:DNA replication"/>
    <property type="evidence" value="ECO:0007669"/>
    <property type="project" value="InterPro"/>
</dbReference>
<keyword evidence="1 3" id="KW-0547">Nucleotide-binding</keyword>
<dbReference type="InterPro" id="IPR012833">
    <property type="entry name" value="NrdD"/>
</dbReference>
<dbReference type="GO" id="GO:0004748">
    <property type="term" value="F:ribonucleoside-diphosphate reductase activity, thioredoxin disulfide as acceptor"/>
    <property type="evidence" value="ECO:0007669"/>
    <property type="project" value="TreeGrafter"/>
</dbReference>
<dbReference type="RefSeq" id="WP_234405759.1">
    <property type="nucleotide sequence ID" value="NZ_CP020921.1"/>
</dbReference>
<dbReference type="PROSITE" id="PS51161">
    <property type="entry name" value="ATP_CONE"/>
    <property type="match status" value="1"/>
</dbReference>
<dbReference type="PANTHER" id="PTHR21075">
    <property type="entry name" value="ANAEROBIC RIBONUCLEOSIDE-TRIPHOSPHATE REDUCTASE"/>
    <property type="match status" value="1"/>
</dbReference>
<keyword evidence="2 3" id="KW-0067">ATP-binding</keyword>